<dbReference type="RefSeq" id="WP_073197540.1">
    <property type="nucleotide sequence ID" value="NZ_FRBN01000009.1"/>
</dbReference>
<dbReference type="OrthoDB" id="7858035at2"/>
<evidence type="ECO:0000313" key="3">
    <source>
        <dbReference type="Proteomes" id="UP000184191"/>
    </source>
</evidence>
<accession>A0A1M6Z5Y6</accession>
<dbReference type="Proteomes" id="UP000184191">
    <property type="component" value="Unassembled WGS sequence"/>
</dbReference>
<evidence type="ECO:0000313" key="2">
    <source>
        <dbReference type="EMBL" id="SHL25863.1"/>
    </source>
</evidence>
<keyword evidence="3" id="KW-1185">Reference proteome</keyword>
<name>A0A1M6Z5Y6_9RHOB</name>
<evidence type="ECO:0000259" key="1">
    <source>
        <dbReference type="Pfam" id="PF19077"/>
    </source>
</evidence>
<reference evidence="3" key="1">
    <citation type="submission" date="2016-11" db="EMBL/GenBank/DDBJ databases">
        <authorList>
            <person name="Varghese N."/>
            <person name="Submissions S."/>
        </authorList>
    </citation>
    <scope>NUCLEOTIDE SEQUENCE [LARGE SCALE GENOMIC DNA]</scope>
    <source>
        <strain evidence="3">DSM 29327</strain>
    </source>
</reference>
<dbReference type="InterPro" id="IPR044016">
    <property type="entry name" value="Big_13"/>
</dbReference>
<proteinExistence type="predicted"/>
<dbReference type="Gene3D" id="2.60.40.10">
    <property type="entry name" value="Immunoglobulins"/>
    <property type="match status" value="12"/>
</dbReference>
<dbReference type="Pfam" id="PF19077">
    <property type="entry name" value="Big_13"/>
    <property type="match status" value="1"/>
</dbReference>
<dbReference type="EMBL" id="FRBN01000009">
    <property type="protein sequence ID" value="SHL25863.1"/>
    <property type="molecule type" value="Genomic_DNA"/>
</dbReference>
<dbReference type="STRING" id="1054996.SAMN05444414_1095"/>
<feature type="domain" description="Bacterial Ig-like" evidence="1">
    <location>
        <begin position="191"/>
        <end position="257"/>
    </location>
</feature>
<sequence length="1720" mass="169471">MTNNFPKPIDERSTVSTELDRKAFVRDWIARRLKAGKIAGSGFVGTLLTLPVLAAAEAGDAFVTASQIEGVTDVEAMPDGSAQLRMSNGTTISVPASDVQVAASGEVLVSDRIVEIAAEVMAGGGGLGGGALAAGLGGGVGLAAAALGGGGGDGGPAPLPVLNSDSFQSEVLGVIGGFNSDNTGITIPEGAASVQVTITDADGNETTLPADSFDANGNWTFTPPGNLPQGTVTVTVTSLDGAGEELGSTSQQFNVDTVPPTIAITDDGTGPDGVLNIAEQDAGITISGTTDAEDGQTVTVMVGTEEFTGTASGGTWSVTVPAASLAALADGATVSVTANVNDAAGNPAPEATDSFSTDLSAAITIAQINGEDVATADISAADRVGGFDVTGTVTGVEDGQTVTVTLNGQDFTGPVTGGAFTVPITEAFLATLGNGPTTLTLSASVTDVAGNTATDTPANVPADFTGPSITIDPIGTADGDGVLNIAESGGSLEITGSTNLVEAGQPVTVTVNGVTLAGPVTVGVGGTWTATATSGELSGLPLNGTVDVTANVSDLVGLAAPEATAQVDTDLEAPTISIDTPIAGDDVINIVEKGAALQISGTTTGVEDGQEVTVTLVNGATTVTTATATVTGGTWSTDIPASALSGLSGDLALDVTADVSDAALNPAPQASEPLATDLTPPTIAFDAISGDNQIGLLDVQGDLEITGTTDAEVGQAVTLTFDGEELTGSVTGPGVWSVTVPQANIQAIQTAAGAGGVLDNIPVTATVSDAAGNPATTPASTTIDADFNGPSIVIDDITGDNIINAAEAGGDITISGSTNNVPDGQTVTLDVGGVPLSATVAGGVWQVSLTPAQAATAGLTDGATVSVTADVTDGDSVPAPQATAQVIADFTAPTVAINAISGDDIINIADSTQLLTISGTTTGVEAGRSVSVNVPSLGGASAEVGADGTWSVSFAATLTEQWVTAVGDGATPAITANVTDLAGNPAPEASRPVTIDVSAPTVSINPLPLGMDDVMNIVEQGTDLVISGTASDTAVVNLSFNGSAIAPVAVVGGIWTTTIAAADLAGLADGATIDVEADVTDSSGNTAQDTASFDTDFTAPTIAISDTGVGPDDILNIAEQGAGITVSGTTTGVEDNQTVTVTLSGTAMAPPIVGTATVTGNAFTVTFSSGALSTIGGWPSATVTAEVSDAAGNPATPATDSFAIDVVAPTIAFDDPPPGGFVLDAAERETTDGVDFTTSETADASVTLTFTHSDGTADINKTVALNTLTPDAGVFTLPLTAQEVDGLRDLSDYTVAITITDAAGNPTAAPDSFTFSTDFEPIIALDPIGEDGAVDLSDTLGASITGTTIGVETGQLVTVVVTGTNGQILNDTATVGANGTWSLAVDQAVFDQLEPGETFTVNATVDNAAGRAAVPATAGIDAYLAAVFAVANTAESGATLTMSAIADTSLNSNDGITTTMSFDPAQAAYITGSDADNLDLFLVNDTNAATGSVIFTGGTLATPLVDGDVIYSFDMTDQGAGPITLSFVDENQGGPTELLIGTAGGDTLTAANTDSVIQAKGGDDSIDVSATGTNSIVFELDQASNGTDTITGFTTGDTFQADQIVFLGEADLRGAGDFVETLGAGEALGVNTGFVIFTTALGGTDAATIETAFEGLLNETAGDVVYFLAGDGTNAALARATVNGTDDATVEILSNFNDIGDLSALNADNIILPDPVTSSV</sequence>
<dbReference type="NCBIfam" id="NF012196">
    <property type="entry name" value="Ig_like_ice"/>
    <property type="match status" value="1"/>
</dbReference>
<protein>
    <recommendedName>
        <fullName evidence="1">Bacterial Ig-like domain-containing protein</fullName>
    </recommendedName>
</protein>
<dbReference type="InterPro" id="IPR049826">
    <property type="entry name" value="Ig-like_ice"/>
</dbReference>
<organism evidence="2 3">
    <name type="scientific">Roseovarius marisflavi</name>
    <dbReference type="NCBI Taxonomy" id="1054996"/>
    <lineage>
        <taxon>Bacteria</taxon>
        <taxon>Pseudomonadati</taxon>
        <taxon>Pseudomonadota</taxon>
        <taxon>Alphaproteobacteria</taxon>
        <taxon>Rhodobacterales</taxon>
        <taxon>Roseobacteraceae</taxon>
        <taxon>Roseovarius</taxon>
    </lineage>
</organism>
<dbReference type="NCBIfam" id="NF033510">
    <property type="entry name" value="Ca_tandemer"/>
    <property type="match status" value="10"/>
</dbReference>
<dbReference type="InterPro" id="IPR013783">
    <property type="entry name" value="Ig-like_fold"/>
</dbReference>
<gene>
    <name evidence="2" type="ORF">SAMN05444414_1095</name>
</gene>